<dbReference type="AlphaFoldDB" id="A0A176W342"/>
<comment type="caution">
    <text evidence="2">The sequence shown here is derived from an EMBL/GenBank/DDBJ whole genome shotgun (WGS) entry which is preliminary data.</text>
</comment>
<organism evidence="2 3">
    <name type="scientific">Marchantia polymorpha subsp. ruderalis</name>
    <dbReference type="NCBI Taxonomy" id="1480154"/>
    <lineage>
        <taxon>Eukaryota</taxon>
        <taxon>Viridiplantae</taxon>
        <taxon>Streptophyta</taxon>
        <taxon>Embryophyta</taxon>
        <taxon>Marchantiophyta</taxon>
        <taxon>Marchantiopsida</taxon>
        <taxon>Marchantiidae</taxon>
        <taxon>Marchantiales</taxon>
        <taxon>Marchantiaceae</taxon>
        <taxon>Marchantia</taxon>
    </lineage>
</organism>
<evidence type="ECO:0000313" key="2">
    <source>
        <dbReference type="EMBL" id="OAE26606.1"/>
    </source>
</evidence>
<proteinExistence type="predicted"/>
<dbReference type="Proteomes" id="UP000077202">
    <property type="component" value="Unassembled WGS sequence"/>
</dbReference>
<evidence type="ECO:0000313" key="3">
    <source>
        <dbReference type="Proteomes" id="UP000077202"/>
    </source>
</evidence>
<gene>
    <name evidence="2" type="ORF">AXG93_4542s1270</name>
</gene>
<protein>
    <submittedName>
        <fullName evidence="2">Uncharacterized protein</fullName>
    </submittedName>
</protein>
<feature type="region of interest" description="Disordered" evidence="1">
    <location>
        <begin position="97"/>
        <end position="131"/>
    </location>
</feature>
<keyword evidence="3" id="KW-1185">Reference proteome</keyword>
<reference evidence="2" key="1">
    <citation type="submission" date="2016-03" db="EMBL/GenBank/DDBJ databases">
        <title>Mechanisms controlling the formation of the plant cell surface in tip-growing cells are functionally conserved among land plants.</title>
        <authorList>
            <person name="Honkanen S."/>
            <person name="Jones V.A."/>
            <person name="Morieri G."/>
            <person name="Champion C."/>
            <person name="Hetherington A.J."/>
            <person name="Kelly S."/>
            <person name="Saint-Marcoux D."/>
            <person name="Proust H."/>
            <person name="Prescott H."/>
            <person name="Dolan L."/>
        </authorList>
    </citation>
    <scope>NUCLEOTIDE SEQUENCE [LARGE SCALE GENOMIC DNA]</scope>
    <source>
        <tissue evidence="2">Whole gametophyte</tissue>
    </source>
</reference>
<name>A0A176W342_MARPO</name>
<dbReference type="EMBL" id="LVLJ01002146">
    <property type="protein sequence ID" value="OAE26606.1"/>
    <property type="molecule type" value="Genomic_DNA"/>
</dbReference>
<evidence type="ECO:0000256" key="1">
    <source>
        <dbReference type="SAM" id="MobiDB-lite"/>
    </source>
</evidence>
<accession>A0A176W342</accession>
<sequence length="232" mass="26842">MMKTVSHLRFQYKLTDSMDITYPLLKDTCWESMHGMSDFMYNRRSEIIPQYAEQPQNAPALAFEPSILWWIINSAVSSLTLTVKNLTRSMQGYWLRRDPSRAGRRPQQGQHSRVQPVQRVKEEGRRTHQRPQLLMHSELPLLDEADKSNVVNCVGQLFMEVVEGMGQIVSLRDDRNDVSDQAIPPAVPQEYAELSSRELFQMVLLMKERLLSDGLDRIPPRCQLQTAQDARD</sequence>